<comment type="catalytic activity">
    <reaction evidence="4 5">
        <text>4-CDP-2-C-methyl-D-erythritol 2-phosphate = 2-C-methyl-D-erythritol 2,4-cyclic diphosphate + CMP</text>
        <dbReference type="Rhea" id="RHEA:23864"/>
        <dbReference type="ChEBI" id="CHEBI:57919"/>
        <dbReference type="ChEBI" id="CHEBI:58483"/>
        <dbReference type="ChEBI" id="CHEBI:60377"/>
        <dbReference type="EC" id="4.6.1.12"/>
    </reaction>
</comment>
<keyword evidence="3 4" id="KW-0456">Lyase</keyword>
<dbReference type="Pfam" id="PF02542">
    <property type="entry name" value="YgbB"/>
    <property type="match status" value="1"/>
</dbReference>
<evidence type="ECO:0000256" key="1">
    <source>
        <dbReference type="ARBA" id="ARBA00022723"/>
    </source>
</evidence>
<organism evidence="7 8">
    <name type="scientific">Persephonella marina (strain DSM 14350 / EX-H1)</name>
    <dbReference type="NCBI Taxonomy" id="123214"/>
    <lineage>
        <taxon>Bacteria</taxon>
        <taxon>Pseudomonadati</taxon>
        <taxon>Aquificota</taxon>
        <taxon>Aquificia</taxon>
        <taxon>Aquificales</taxon>
        <taxon>Hydrogenothermaceae</taxon>
        <taxon>Persephonella</taxon>
    </lineage>
</organism>
<dbReference type="GO" id="GO:0016114">
    <property type="term" value="P:terpenoid biosynthetic process"/>
    <property type="evidence" value="ECO:0007669"/>
    <property type="project" value="InterPro"/>
</dbReference>
<feature type="site" description="Transition state stabilizer" evidence="4">
    <location>
        <position position="135"/>
    </location>
</feature>
<dbReference type="Gene3D" id="3.30.1330.50">
    <property type="entry name" value="2-C-methyl-D-erythritol 2,4-cyclodiphosphate synthase"/>
    <property type="match status" value="1"/>
</dbReference>
<dbReference type="Proteomes" id="UP000001366">
    <property type="component" value="Chromosome"/>
</dbReference>
<dbReference type="EC" id="4.6.1.12" evidence="4 5"/>
<evidence type="ECO:0000256" key="2">
    <source>
        <dbReference type="ARBA" id="ARBA00023229"/>
    </source>
</evidence>
<dbReference type="PANTHER" id="PTHR43181">
    <property type="entry name" value="2-C-METHYL-D-ERYTHRITOL 2,4-CYCLODIPHOSPHATE SYNTHASE, CHLOROPLASTIC"/>
    <property type="match status" value="1"/>
</dbReference>
<evidence type="ECO:0000256" key="4">
    <source>
        <dbReference type="HAMAP-Rule" id="MF_00107"/>
    </source>
</evidence>
<dbReference type="GO" id="GO:0019288">
    <property type="term" value="P:isopentenyl diphosphate biosynthetic process, methylerythritol 4-phosphate pathway"/>
    <property type="evidence" value="ECO:0007669"/>
    <property type="project" value="UniProtKB-UniRule"/>
</dbReference>
<sequence length="168" mass="18952">MEYRIGTGFDIHRLEEGRKLIIGGVQIPFEKGFKAHSDGDIFFHALTDALLGAIGYGDIGQLFPDSDKKWEGADSSIFLKEASRIVKEKGYEIVNIDCYILLERPKLLPFREKIIENTANILQIDKNRIFIKGKSYEKLGEIGRSEAGSAHVVVLLRKKRSEDEGNRA</sequence>
<comment type="subunit">
    <text evidence="4">Homotrimer.</text>
</comment>
<dbReference type="AlphaFoldDB" id="C0QQE6"/>
<dbReference type="GO" id="GO:0046872">
    <property type="term" value="F:metal ion binding"/>
    <property type="evidence" value="ECO:0007669"/>
    <property type="project" value="UniProtKB-KW"/>
</dbReference>
<feature type="binding site" evidence="4">
    <location>
        <begin position="58"/>
        <end position="60"/>
    </location>
    <ligand>
        <name>4-CDP-2-C-methyl-D-erythritol 2-phosphate</name>
        <dbReference type="ChEBI" id="CHEBI:57919"/>
    </ligand>
</feature>
<dbReference type="EMBL" id="CP001230">
    <property type="protein sequence ID" value="ACO03553.1"/>
    <property type="molecule type" value="Genomic_DNA"/>
</dbReference>
<gene>
    <name evidence="4 7" type="primary">ispF</name>
    <name evidence="7" type="ordered locus">PERMA_1106</name>
</gene>
<dbReference type="HOGENOM" id="CLU_084630_2_0_0"/>
<dbReference type="NCBIfam" id="TIGR00151">
    <property type="entry name" value="ispF"/>
    <property type="match status" value="1"/>
</dbReference>
<dbReference type="FunFam" id="3.30.1330.50:FF:000003">
    <property type="entry name" value="2-C-methyl-D-erythritol 2,4-cyclodiphosphate synthase"/>
    <property type="match status" value="1"/>
</dbReference>
<feature type="binding site" evidence="4">
    <location>
        <begin position="36"/>
        <end position="37"/>
    </location>
    <ligand>
        <name>4-CDP-2-C-methyl-D-erythritol 2-phosphate</name>
        <dbReference type="ChEBI" id="CHEBI:57919"/>
    </ligand>
</feature>
<feature type="binding site" evidence="4">
    <location>
        <position position="12"/>
    </location>
    <ligand>
        <name>a divalent metal cation</name>
        <dbReference type="ChEBI" id="CHEBI:60240"/>
    </ligand>
</feature>
<comment type="function">
    <text evidence="4">Involved in the biosynthesis of isopentenyl diphosphate (IPP) and dimethylallyl diphosphate (DMAPP), two major building blocks of isoprenoid compounds. Catalyzes the conversion of 4-diphosphocytidyl-2-C-methyl-D-erythritol 2-phosphate (CDP-ME2P) to 2-C-methyl-D-erythritol 2,4-cyclodiphosphate (ME-CPP) with a corresponding release of cytidine 5-monophosphate (CMP).</text>
</comment>
<feature type="binding site" evidence="4">
    <location>
        <begin position="63"/>
        <end position="67"/>
    </location>
    <ligand>
        <name>4-CDP-2-C-methyl-D-erythritol 2-phosphate</name>
        <dbReference type="ChEBI" id="CHEBI:57919"/>
    </ligand>
</feature>
<keyword evidence="2 4" id="KW-0414">Isoprene biosynthesis</keyword>
<dbReference type="CDD" id="cd00554">
    <property type="entry name" value="MECDP_synthase"/>
    <property type="match status" value="1"/>
</dbReference>
<reference evidence="7 8" key="1">
    <citation type="journal article" date="2009" name="J. Bacteriol.">
        <title>Complete and draft genome sequences of six members of the Aquificales.</title>
        <authorList>
            <person name="Reysenbach A.L."/>
            <person name="Hamamura N."/>
            <person name="Podar M."/>
            <person name="Griffiths E."/>
            <person name="Ferreira S."/>
            <person name="Hochstein R."/>
            <person name="Heidelberg J."/>
            <person name="Johnson J."/>
            <person name="Mead D."/>
            <person name="Pohorille A."/>
            <person name="Sarmiento M."/>
            <person name="Schweighofer K."/>
            <person name="Seshadri R."/>
            <person name="Voytek M.A."/>
        </authorList>
    </citation>
    <scope>NUCLEOTIDE SEQUENCE [LARGE SCALE GENOMIC DNA]</scope>
    <source>
        <strain evidence="8">DSM 14350 / EX-H1</strain>
    </source>
</reference>
<comment type="cofactor">
    <cofactor evidence="4">
        <name>a divalent metal cation</name>
        <dbReference type="ChEBI" id="CHEBI:60240"/>
    </cofactor>
    <text evidence="4">Binds 1 divalent metal cation per subunit.</text>
</comment>
<dbReference type="InterPro" id="IPR036571">
    <property type="entry name" value="MECDP_synthase_sf"/>
</dbReference>
<evidence type="ECO:0000313" key="7">
    <source>
        <dbReference type="EMBL" id="ACO03553.1"/>
    </source>
</evidence>
<dbReference type="SUPFAM" id="SSF69765">
    <property type="entry name" value="IpsF-like"/>
    <property type="match status" value="1"/>
</dbReference>
<feature type="binding site" evidence="4">
    <location>
        <begin position="10"/>
        <end position="12"/>
    </location>
    <ligand>
        <name>4-CDP-2-C-methyl-D-erythritol 2-phosphate</name>
        <dbReference type="ChEBI" id="CHEBI:57919"/>
    </ligand>
</feature>
<comment type="similarity">
    <text evidence="4 5">Belongs to the IspF family.</text>
</comment>
<dbReference type="eggNOG" id="COG0245">
    <property type="taxonomic scope" value="Bacteria"/>
</dbReference>
<comment type="caution">
    <text evidence="4">Lacks conserved residue(s) required for the propagation of feature annotation.</text>
</comment>
<keyword evidence="8" id="KW-1185">Reference proteome</keyword>
<feature type="site" description="Transition state stabilizer" evidence="4">
    <location>
        <position position="36"/>
    </location>
</feature>
<keyword evidence="1 4" id="KW-0479">Metal-binding</keyword>
<evidence type="ECO:0000313" key="8">
    <source>
        <dbReference type="Proteomes" id="UP000001366"/>
    </source>
</evidence>
<evidence type="ECO:0000256" key="3">
    <source>
        <dbReference type="ARBA" id="ARBA00023239"/>
    </source>
</evidence>
<dbReference type="PANTHER" id="PTHR43181:SF1">
    <property type="entry name" value="2-C-METHYL-D-ERYTHRITOL 2,4-CYCLODIPHOSPHATE SYNTHASE, CHLOROPLASTIC"/>
    <property type="match status" value="1"/>
</dbReference>
<evidence type="ECO:0000259" key="6">
    <source>
        <dbReference type="Pfam" id="PF02542"/>
    </source>
</evidence>
<feature type="binding site" evidence="4">
    <location>
        <position position="10"/>
    </location>
    <ligand>
        <name>a divalent metal cation</name>
        <dbReference type="ChEBI" id="CHEBI:60240"/>
    </ligand>
</feature>
<dbReference type="HAMAP" id="MF_00107">
    <property type="entry name" value="IspF"/>
    <property type="match status" value="1"/>
</dbReference>
<dbReference type="PaxDb" id="123214-PERMA_1106"/>
<dbReference type="InterPro" id="IPR003526">
    <property type="entry name" value="MECDP_synthase"/>
</dbReference>
<proteinExistence type="inferred from homology"/>
<dbReference type="UniPathway" id="UPA00056">
    <property type="reaction ID" value="UER00095"/>
</dbReference>
<dbReference type="GO" id="GO:0008685">
    <property type="term" value="F:2-C-methyl-D-erythritol 2,4-cyclodiphosphate synthase activity"/>
    <property type="evidence" value="ECO:0007669"/>
    <property type="project" value="UniProtKB-UniRule"/>
</dbReference>
<comment type="pathway">
    <text evidence="4">Isoprenoid biosynthesis; isopentenyl diphosphate biosynthesis via DXP pathway; isopentenyl diphosphate from 1-deoxy-D-xylulose 5-phosphate: step 4/6.</text>
</comment>
<dbReference type="STRING" id="123214.PERMA_1106"/>
<feature type="binding site" evidence="4">
    <location>
        <position position="44"/>
    </location>
    <ligand>
        <name>a divalent metal cation</name>
        <dbReference type="ChEBI" id="CHEBI:60240"/>
    </ligand>
</feature>
<dbReference type="RefSeq" id="WP_012675792.1">
    <property type="nucleotide sequence ID" value="NC_012440.1"/>
</dbReference>
<protein>
    <recommendedName>
        <fullName evidence="4 5">2-C-methyl-D-erythritol 2,4-cyclodiphosphate synthase</fullName>
        <shortName evidence="4">MECDP-synthase</shortName>
        <shortName evidence="4">MECPP-synthase</shortName>
        <shortName evidence="4">MECPS</shortName>
        <ecNumber evidence="4 5">4.6.1.12</ecNumber>
    </recommendedName>
</protein>
<name>C0QQE6_PERMH</name>
<dbReference type="OrthoDB" id="9806837at2"/>
<feature type="binding site" evidence="4">
    <location>
        <position position="144"/>
    </location>
    <ligand>
        <name>4-CDP-2-C-methyl-D-erythritol 2-phosphate</name>
        <dbReference type="ChEBI" id="CHEBI:57919"/>
    </ligand>
</feature>
<evidence type="ECO:0000256" key="5">
    <source>
        <dbReference type="RuleBase" id="RU004395"/>
    </source>
</evidence>
<dbReference type="KEGG" id="pmx:PERMA_1106"/>
<feature type="domain" description="2-C-methyl-D-erythritol 2,4-cyclodiphosphate synthase" evidence="6">
    <location>
        <begin position="4"/>
        <end position="156"/>
    </location>
</feature>
<accession>C0QQE6</accession>